<reference evidence="2" key="1">
    <citation type="submission" date="2021-01" db="EMBL/GenBank/DDBJ databases">
        <authorList>
            <person name="Corre E."/>
            <person name="Pelletier E."/>
            <person name="Niang G."/>
            <person name="Scheremetjew M."/>
            <person name="Finn R."/>
            <person name="Kale V."/>
            <person name="Holt S."/>
            <person name="Cochrane G."/>
            <person name="Meng A."/>
            <person name="Brown T."/>
            <person name="Cohen L."/>
        </authorList>
    </citation>
    <scope>NUCLEOTIDE SEQUENCE</scope>
    <source>
        <strain evidence="2">CCMP281</strain>
    </source>
</reference>
<dbReference type="AlphaFoldDB" id="A0A7S3B188"/>
<feature type="domain" description="Cyclin C-terminal" evidence="1">
    <location>
        <begin position="19"/>
        <end position="128"/>
    </location>
</feature>
<dbReference type="InterPro" id="IPR004367">
    <property type="entry name" value="Cyclin_C-dom"/>
</dbReference>
<dbReference type="Gene3D" id="1.10.472.10">
    <property type="entry name" value="Cyclin-like"/>
    <property type="match status" value="1"/>
</dbReference>
<dbReference type="Pfam" id="PF02984">
    <property type="entry name" value="Cyclin_C"/>
    <property type="match status" value="1"/>
</dbReference>
<dbReference type="SMART" id="SM01332">
    <property type="entry name" value="Cyclin_C"/>
    <property type="match status" value="1"/>
</dbReference>
<dbReference type="EMBL" id="HBHX01039265">
    <property type="protein sequence ID" value="CAE0121139.1"/>
    <property type="molecule type" value="Transcribed_RNA"/>
</dbReference>
<dbReference type="SUPFAM" id="SSF47954">
    <property type="entry name" value="Cyclin-like"/>
    <property type="match status" value="1"/>
</dbReference>
<organism evidence="2">
    <name type="scientific">Haptolina ericina</name>
    <dbReference type="NCBI Taxonomy" id="156174"/>
    <lineage>
        <taxon>Eukaryota</taxon>
        <taxon>Haptista</taxon>
        <taxon>Haptophyta</taxon>
        <taxon>Prymnesiophyceae</taxon>
        <taxon>Prymnesiales</taxon>
        <taxon>Prymnesiaceae</taxon>
        <taxon>Haptolina</taxon>
    </lineage>
</organism>
<accession>A0A7S3B188</accession>
<proteinExistence type="predicted"/>
<dbReference type="InterPro" id="IPR036915">
    <property type="entry name" value="Cyclin-like_sf"/>
</dbReference>
<evidence type="ECO:0000259" key="1">
    <source>
        <dbReference type="SMART" id="SM01332"/>
    </source>
</evidence>
<gene>
    <name evidence="2" type="ORF">HERI1096_LOCUS21840</name>
</gene>
<evidence type="ECO:0000313" key="2">
    <source>
        <dbReference type="EMBL" id="CAE0121139.1"/>
    </source>
</evidence>
<sequence length="128" mass="14408">MTKRLWCFLSQQTLPFATPTAHGFLMRLLKIGKVGHTSWTGLLARYLLDLSLLEYSMQWYSASLLAATALLVALQRAQLKNTGLKSDLLNLPDECMQHIGLSEESLCDCVVEVRKLLEVNPSDNKDKK</sequence>
<protein>
    <recommendedName>
        <fullName evidence="1">Cyclin C-terminal domain-containing protein</fullName>
    </recommendedName>
</protein>
<name>A0A7S3B188_9EUKA</name>